<dbReference type="AlphaFoldDB" id="A0A0F9S714"/>
<gene>
    <name evidence="2" type="ORF">LCGC14_0507630</name>
</gene>
<dbReference type="PANTHER" id="PTHR43777">
    <property type="entry name" value="MOLYBDENUM COFACTOR CYTIDYLYLTRANSFERASE"/>
    <property type="match status" value="1"/>
</dbReference>
<dbReference type="InterPro" id="IPR029044">
    <property type="entry name" value="Nucleotide-diphossugar_trans"/>
</dbReference>
<dbReference type="PANTHER" id="PTHR43777:SF1">
    <property type="entry name" value="MOLYBDENUM COFACTOR CYTIDYLYLTRANSFERASE"/>
    <property type="match status" value="1"/>
</dbReference>
<sequence>MIIPIILAAGQSQRFGSDKLLHNLDYGYVEQPMIIHSLKPWLEVFEHINIVVRPGNHDLIDLLENSEFSPRLTLIMADNAITGMSASLVAGIEANLDADGWLIGLADMPFLQSSVIAESLVILNSGADITLPIYNGKRGHPVGFALRFKSQLLALTGDKGAREIILSSPEKTTFIKSTDDGILRDIDTPESLAT</sequence>
<evidence type="ECO:0000313" key="2">
    <source>
        <dbReference type="EMBL" id="KKN62864.1"/>
    </source>
</evidence>
<feature type="domain" description="MobA-like NTP transferase" evidence="1">
    <location>
        <begin position="5"/>
        <end position="166"/>
    </location>
</feature>
<dbReference type="InterPro" id="IPR025877">
    <property type="entry name" value="MobA-like_NTP_Trfase"/>
</dbReference>
<evidence type="ECO:0000259" key="1">
    <source>
        <dbReference type="Pfam" id="PF12804"/>
    </source>
</evidence>
<proteinExistence type="predicted"/>
<reference evidence="2" key="1">
    <citation type="journal article" date="2015" name="Nature">
        <title>Complex archaea that bridge the gap between prokaryotes and eukaryotes.</title>
        <authorList>
            <person name="Spang A."/>
            <person name="Saw J.H."/>
            <person name="Jorgensen S.L."/>
            <person name="Zaremba-Niedzwiedzka K."/>
            <person name="Martijn J."/>
            <person name="Lind A.E."/>
            <person name="van Eijk R."/>
            <person name="Schleper C."/>
            <person name="Guy L."/>
            <person name="Ettema T.J."/>
        </authorList>
    </citation>
    <scope>NUCLEOTIDE SEQUENCE</scope>
</reference>
<dbReference type="SUPFAM" id="SSF53448">
    <property type="entry name" value="Nucleotide-diphospho-sugar transferases"/>
    <property type="match status" value="1"/>
</dbReference>
<comment type="caution">
    <text evidence="2">The sequence shown here is derived from an EMBL/GenBank/DDBJ whole genome shotgun (WGS) entry which is preliminary data.</text>
</comment>
<dbReference type="GO" id="GO:0016779">
    <property type="term" value="F:nucleotidyltransferase activity"/>
    <property type="evidence" value="ECO:0007669"/>
    <property type="project" value="UniProtKB-ARBA"/>
</dbReference>
<dbReference type="Gene3D" id="3.90.550.10">
    <property type="entry name" value="Spore Coat Polysaccharide Biosynthesis Protein SpsA, Chain A"/>
    <property type="match status" value="1"/>
</dbReference>
<dbReference type="EMBL" id="LAZR01000610">
    <property type="protein sequence ID" value="KKN62864.1"/>
    <property type="molecule type" value="Genomic_DNA"/>
</dbReference>
<dbReference type="CDD" id="cd04182">
    <property type="entry name" value="GT_2_like_f"/>
    <property type="match status" value="1"/>
</dbReference>
<protein>
    <recommendedName>
        <fullName evidence="1">MobA-like NTP transferase domain-containing protein</fullName>
    </recommendedName>
</protein>
<dbReference type="Pfam" id="PF12804">
    <property type="entry name" value="NTP_transf_3"/>
    <property type="match status" value="1"/>
</dbReference>
<accession>A0A0F9S714</accession>
<organism evidence="2">
    <name type="scientific">marine sediment metagenome</name>
    <dbReference type="NCBI Taxonomy" id="412755"/>
    <lineage>
        <taxon>unclassified sequences</taxon>
        <taxon>metagenomes</taxon>
        <taxon>ecological metagenomes</taxon>
    </lineage>
</organism>
<name>A0A0F9S714_9ZZZZ</name>